<name>A0A428JEV9_9BACT</name>
<accession>A0A428JEV9</accession>
<comment type="caution">
    <text evidence="2">The sequence shown here is derived from an EMBL/GenBank/DDBJ whole genome shotgun (WGS) entry which is preliminary data.</text>
</comment>
<dbReference type="RefSeq" id="WP_125431395.1">
    <property type="nucleotide sequence ID" value="NZ_RWIS01000009.1"/>
</dbReference>
<evidence type="ECO:0000256" key="1">
    <source>
        <dbReference type="SAM" id="SignalP"/>
    </source>
</evidence>
<reference evidence="2 3" key="1">
    <citation type="submission" date="2018-12" db="EMBL/GenBank/DDBJ databases">
        <authorList>
            <person name="Feng G."/>
            <person name="Zhu H."/>
        </authorList>
    </citation>
    <scope>NUCLEOTIDE SEQUENCE [LARGE SCALE GENOMIC DNA]</scope>
    <source>
        <strain evidence="2 3">9PBR-2</strain>
    </source>
</reference>
<evidence type="ECO:0000313" key="2">
    <source>
        <dbReference type="EMBL" id="RSK31086.1"/>
    </source>
</evidence>
<evidence type="ECO:0000313" key="3">
    <source>
        <dbReference type="Proteomes" id="UP000280066"/>
    </source>
</evidence>
<organism evidence="2 3">
    <name type="scientific">Hymenobacter metallilatus</name>
    <dbReference type="NCBI Taxonomy" id="2493666"/>
    <lineage>
        <taxon>Bacteria</taxon>
        <taxon>Pseudomonadati</taxon>
        <taxon>Bacteroidota</taxon>
        <taxon>Cytophagia</taxon>
        <taxon>Cytophagales</taxon>
        <taxon>Hymenobacteraceae</taxon>
        <taxon>Hymenobacter</taxon>
    </lineage>
</organism>
<dbReference type="OrthoDB" id="861507at2"/>
<proteinExistence type="predicted"/>
<keyword evidence="3" id="KW-1185">Reference proteome</keyword>
<feature type="chain" id="PRO_5019003207" evidence="1">
    <location>
        <begin position="24"/>
        <end position="473"/>
    </location>
</feature>
<dbReference type="EMBL" id="RWIS01000009">
    <property type="protein sequence ID" value="RSK31086.1"/>
    <property type="molecule type" value="Genomic_DNA"/>
</dbReference>
<dbReference type="AlphaFoldDB" id="A0A428JEV9"/>
<dbReference type="Proteomes" id="UP000280066">
    <property type="component" value="Unassembled WGS sequence"/>
</dbReference>
<feature type="signal peptide" evidence="1">
    <location>
        <begin position="1"/>
        <end position="23"/>
    </location>
</feature>
<keyword evidence="1" id="KW-0732">Signal</keyword>
<protein>
    <submittedName>
        <fullName evidence="2">Uncharacterized protein</fullName>
    </submittedName>
</protein>
<gene>
    <name evidence="2" type="ORF">EI290_13780</name>
</gene>
<sequence length="473" mass="52957">MSYLIRASVLLGTVLGLAHATHAQQVTVDSIKLARLGGLYLPASHRALMFSLQPETGNTTRLRHYVFDASLRRRARQDVYLPGRVTMVNAATSRHHLLYQFRRRGTDSLLTLVVDTTGRVVHKQAERQRGLPWQELRGALAPLSAGFLTEEPSRRHDKTMVRYLTPDLKQQWEHRFTSTQGKVAIEQAVLDSTHLWLVVSTNAQSRRATAKAYCLELATGRVLCRMPLDYNNERRVPGVGAMGPGHSLLLAGYTFAGNRPSRTSTGQLFYTRINPDSTRQFDRRIALSQEARLLSAQGRKVFWEALQPDAAGNVRLVGETYTSTSFGGHMAIAMVTAFATLGIAYLNTTTLRPRDVVTLKMMADGQVAEVRSLPLPEAGSYTVGGYLQARRMAEAAARAGVFRLRGFTPDSNRIVLRSARRVLTYDLRTGQPVTVREVPANGYFDVWFAEQNQMLLYHEQRMPQRVTLQQAAY</sequence>